<evidence type="ECO:0000313" key="1">
    <source>
        <dbReference type="EMBL" id="CAD8215285.1"/>
    </source>
</evidence>
<reference evidence="1" key="1">
    <citation type="submission" date="2021-01" db="EMBL/GenBank/DDBJ databases">
        <authorList>
            <consortium name="Genoscope - CEA"/>
            <person name="William W."/>
        </authorList>
    </citation>
    <scope>NUCLEOTIDE SEQUENCE</scope>
</reference>
<accession>A0A8S1YLL7</accession>
<evidence type="ECO:0000313" key="2">
    <source>
        <dbReference type="Proteomes" id="UP000683925"/>
    </source>
</evidence>
<comment type="caution">
    <text evidence="1">The sequence shown here is derived from an EMBL/GenBank/DDBJ whole genome shotgun (WGS) entry which is preliminary data.</text>
</comment>
<name>A0A8S1YLL7_PAROT</name>
<dbReference type="EMBL" id="CAJJDP010000227">
    <property type="protein sequence ID" value="CAD8215285.1"/>
    <property type="molecule type" value="Genomic_DNA"/>
</dbReference>
<protein>
    <submittedName>
        <fullName evidence="1">Uncharacterized protein</fullName>
    </submittedName>
</protein>
<organism evidence="1 2">
    <name type="scientific">Paramecium octaurelia</name>
    <dbReference type="NCBI Taxonomy" id="43137"/>
    <lineage>
        <taxon>Eukaryota</taxon>
        <taxon>Sar</taxon>
        <taxon>Alveolata</taxon>
        <taxon>Ciliophora</taxon>
        <taxon>Intramacronucleata</taxon>
        <taxon>Oligohymenophorea</taxon>
        <taxon>Peniculida</taxon>
        <taxon>Parameciidae</taxon>
        <taxon>Paramecium</taxon>
    </lineage>
</organism>
<dbReference type="Proteomes" id="UP000683925">
    <property type="component" value="Unassembled WGS sequence"/>
</dbReference>
<keyword evidence="2" id="KW-1185">Reference proteome</keyword>
<proteinExistence type="predicted"/>
<dbReference type="AlphaFoldDB" id="A0A8S1YLL7"/>
<sequence>MISGKPPYFSPNKDEMLNNIECNKISFQGNISKNVNGQVNHYIENPMKKLGVSLRDPDEIKDYPFFLSKLIGMIYYNTQQYLKLLKQNYQRYQPIINQEIFNQKFASLLTLYYQLKSLDLLIKLMDDYLLISIFSQL</sequence>
<gene>
    <name evidence="1" type="ORF">POCTA_138.1.T2230001</name>
</gene>